<evidence type="ECO:0000313" key="1">
    <source>
        <dbReference type="EMBL" id="MBE9143364.1"/>
    </source>
</evidence>
<dbReference type="RefSeq" id="WP_193868953.1">
    <property type="nucleotide sequence ID" value="NZ_JADEWU010000015.1"/>
</dbReference>
<accession>A0ABR9UA86</accession>
<gene>
    <name evidence="1" type="ORF">IQ236_09010</name>
</gene>
<dbReference type="Proteomes" id="UP000640725">
    <property type="component" value="Unassembled WGS sequence"/>
</dbReference>
<reference evidence="1 2" key="1">
    <citation type="submission" date="2020-10" db="EMBL/GenBank/DDBJ databases">
        <authorList>
            <person name="Castelo-Branco R."/>
            <person name="Eusebio N."/>
            <person name="Adriana R."/>
            <person name="Vieira A."/>
            <person name="Brugerolle De Fraissinette N."/>
            <person name="Rezende De Castro R."/>
            <person name="Schneider M.P."/>
            <person name="Vasconcelos V."/>
            <person name="Leao P.N."/>
        </authorList>
    </citation>
    <scope>NUCLEOTIDE SEQUENCE [LARGE SCALE GENOMIC DNA]</scope>
    <source>
        <strain evidence="1 2">LEGE 06226</strain>
    </source>
</reference>
<keyword evidence="2" id="KW-1185">Reference proteome</keyword>
<comment type="caution">
    <text evidence="1">The sequence shown here is derived from an EMBL/GenBank/DDBJ whole genome shotgun (WGS) entry which is preliminary data.</text>
</comment>
<evidence type="ECO:0000313" key="2">
    <source>
        <dbReference type="Proteomes" id="UP000640725"/>
    </source>
</evidence>
<protein>
    <submittedName>
        <fullName evidence="1">Uncharacterized protein</fullName>
    </submittedName>
</protein>
<proteinExistence type="predicted"/>
<sequence>MRYKTEFGIRLDQLEASPEMEIYRNLQALSASYRVFAGNYNELIQYLEHLKNPRESLPLYNNIDKRKEVNLLLDETSRLFHNFIASAKTLVDHTRVIVKRLYSNQEFIKEYQAKIDQDIANNDVQKFVQHLRNYTQHYTLPIPALQIAFAEDIEMSMRLDVNILKQWGEWGRSRSYLETLGDNLCLISLSNEYFTLIQNFYQWLTERQTQLHKSDLEKLQKMNDELTT</sequence>
<name>A0ABR9UA86_9CYAN</name>
<organism evidence="1 2">
    <name type="scientific">Planktothrix mougeotii LEGE 06226</name>
    <dbReference type="NCBI Taxonomy" id="1828728"/>
    <lineage>
        <taxon>Bacteria</taxon>
        <taxon>Bacillati</taxon>
        <taxon>Cyanobacteriota</taxon>
        <taxon>Cyanophyceae</taxon>
        <taxon>Oscillatoriophycideae</taxon>
        <taxon>Oscillatoriales</taxon>
        <taxon>Microcoleaceae</taxon>
        <taxon>Planktothrix</taxon>
    </lineage>
</organism>
<dbReference type="EMBL" id="JADEWU010000015">
    <property type="protein sequence ID" value="MBE9143364.1"/>
    <property type="molecule type" value="Genomic_DNA"/>
</dbReference>